<dbReference type="eggNOG" id="COG1305">
    <property type="taxonomic scope" value="Bacteria"/>
</dbReference>
<dbReference type="HOGENOM" id="CLU_012121_1_0_11"/>
<dbReference type="InterPro" id="IPR002931">
    <property type="entry name" value="Transglutaminase-like"/>
</dbReference>
<dbReference type="InterPro" id="IPR038765">
    <property type="entry name" value="Papain-like_cys_pep_sf"/>
</dbReference>
<dbReference type="PANTHER" id="PTHR42736">
    <property type="entry name" value="PROTEIN-GLUTAMINE GAMMA-GLUTAMYLTRANSFERASE"/>
    <property type="match status" value="1"/>
</dbReference>
<protein>
    <submittedName>
        <fullName evidence="3">Transglutaminase domain protein</fullName>
    </submittedName>
</protein>
<feature type="transmembrane region" description="Helical" evidence="1">
    <location>
        <begin position="183"/>
        <end position="205"/>
    </location>
</feature>
<evidence type="ECO:0000313" key="4">
    <source>
        <dbReference type="Proteomes" id="UP000007967"/>
    </source>
</evidence>
<dbReference type="Proteomes" id="UP000007967">
    <property type="component" value="Chromosome"/>
</dbReference>
<dbReference type="STRING" id="479435.Kfla_0752"/>
<accession>D2PYM5</accession>
<dbReference type="PANTHER" id="PTHR42736:SF1">
    <property type="entry name" value="PROTEIN-GLUTAMINE GAMMA-GLUTAMYLTRANSFERASE"/>
    <property type="match status" value="1"/>
</dbReference>
<feature type="transmembrane region" description="Helical" evidence="1">
    <location>
        <begin position="131"/>
        <end position="148"/>
    </location>
</feature>
<feature type="transmembrane region" description="Helical" evidence="1">
    <location>
        <begin position="106"/>
        <end position="124"/>
    </location>
</feature>
<dbReference type="EMBL" id="CP001736">
    <property type="protein sequence ID" value="ADB29871.1"/>
    <property type="molecule type" value="Genomic_DNA"/>
</dbReference>
<dbReference type="AlphaFoldDB" id="D2PYM5"/>
<keyword evidence="1" id="KW-0812">Transmembrane</keyword>
<dbReference type="SUPFAM" id="SSF54001">
    <property type="entry name" value="Cysteine proteinases"/>
    <property type="match status" value="1"/>
</dbReference>
<reference evidence="4" key="1">
    <citation type="submission" date="2009-09" db="EMBL/GenBank/DDBJ databases">
        <title>The complete genome of Kribbella flavida DSM 17836.</title>
        <authorList>
            <consortium name="US DOE Joint Genome Institute (JGI-PGF)"/>
            <person name="Lucas S."/>
            <person name="Copeland A."/>
            <person name="Lapidus A."/>
            <person name="Glavina del Rio T."/>
            <person name="Dalin E."/>
            <person name="Tice H."/>
            <person name="Bruce D."/>
            <person name="Goodwin L."/>
            <person name="Pitluck S."/>
            <person name="Kyrpides N."/>
            <person name="Mavromatis K."/>
            <person name="Ivanova N."/>
            <person name="Saunders E."/>
            <person name="Brettin T."/>
            <person name="Detter J.C."/>
            <person name="Han C."/>
            <person name="Larimer F."/>
            <person name="Land M."/>
            <person name="Hauser L."/>
            <person name="Markowitz V."/>
            <person name="Cheng J.-F."/>
            <person name="Hugenholtz P."/>
            <person name="Woyke T."/>
            <person name="Wu D."/>
            <person name="Pukall R."/>
            <person name="Klenk H.-P."/>
            <person name="Eisen J.A."/>
        </authorList>
    </citation>
    <scope>NUCLEOTIDE SEQUENCE [LARGE SCALE GENOMIC DNA]</scope>
    <source>
        <strain evidence="4">DSM 17836 / JCM 10339 / NBRC 14399</strain>
    </source>
</reference>
<dbReference type="Pfam" id="PF11992">
    <property type="entry name" value="TgpA_N"/>
    <property type="match status" value="1"/>
</dbReference>
<feature type="transmembrane region" description="Helical" evidence="1">
    <location>
        <begin position="556"/>
        <end position="577"/>
    </location>
</feature>
<dbReference type="InterPro" id="IPR021878">
    <property type="entry name" value="TgpA_N"/>
</dbReference>
<organism evidence="3 4">
    <name type="scientific">Kribbella flavida (strain DSM 17836 / JCM 10339 / NBRC 14399)</name>
    <dbReference type="NCBI Taxonomy" id="479435"/>
    <lineage>
        <taxon>Bacteria</taxon>
        <taxon>Bacillati</taxon>
        <taxon>Actinomycetota</taxon>
        <taxon>Actinomycetes</taxon>
        <taxon>Propionibacteriales</taxon>
        <taxon>Kribbellaceae</taxon>
        <taxon>Kribbella</taxon>
    </lineage>
</organism>
<proteinExistence type="predicted"/>
<keyword evidence="1" id="KW-1133">Transmembrane helix</keyword>
<keyword evidence="1" id="KW-0472">Membrane</keyword>
<gene>
    <name evidence="3" type="ordered locus">Kfla_0752</name>
</gene>
<sequence length="692" mass="72841">MLAGAVLGGLCFAPVFGVTALLLPVLVVGAAVYAVTELCRLRAGVAAWRPLLVVLVGLLAVVETVLRGTTAFGVPTAESLRALGRGLTAWRSTLESTWPARPEPDLIVFVPLLVLLACLLAVELLDRAPPLVAVLPGLLVAGVGQLYIALDGAAAVLVAFGYGLVLAAVLAPDTQRRASRSFAPLVAAVVLTAVAVVGSAVLTAFDPAGRTPYTLQQLQSAAAPVTRQTNPLDELASRLTPNNAGTVVFRYQSPAPVTRWRQVALDQFDGSNWSTDHPVLRLGSDLEPGPDVRVGVTTQQAVVEPKNLSGPWLPGQALPSSVRGAVDPQVEPVGGTLVTREMPERYELTWSKPTVDANLLVQAGVDPQPQLGELGAIPNEVAALATEALADRRATFATALALESFLRKRYSLATTEPLPTGHGWPQLRRFLLDNEPGTSEQFAAAYVVLARANGIPARLVVGFRAPAEPDADGWYTVRNGNAFAWPEVAVDGVGWWPLDPAGQATAGTKATAGTEAEVTDQARAAVPPVNEIEDPEVAPPAAGEDKSSWDGLDVPVLGIFLVSAGLLVLWLAGVPLLKSLRAVRRRRRPGDAAVVGAWAEVRDRLRDHGVPVSPGMTVRDLAVAAADVTDARANAGLAVVASSVDRALWSGGAVGPEISKQAWAGVREVRRGLRSRPWLDRLQAALEPRSLF</sequence>
<dbReference type="Gene3D" id="3.10.620.30">
    <property type="match status" value="1"/>
</dbReference>
<feature type="transmembrane region" description="Helical" evidence="1">
    <location>
        <begin position="47"/>
        <end position="66"/>
    </location>
</feature>
<feature type="domain" description="Transglutaminase-like" evidence="2">
    <location>
        <begin position="431"/>
        <end position="502"/>
    </location>
</feature>
<reference evidence="3 4" key="2">
    <citation type="journal article" date="2010" name="Stand. Genomic Sci.">
        <title>Complete genome sequence of Kribbella flavida type strain (IFO 14399).</title>
        <authorList>
            <person name="Pukall R."/>
            <person name="Lapidus A."/>
            <person name="Glavina Del Rio T."/>
            <person name="Copeland A."/>
            <person name="Tice H."/>
            <person name="Cheng J.-F."/>
            <person name="Lucas S."/>
            <person name="Chen F."/>
            <person name="Nolan M."/>
            <person name="LaButti K."/>
            <person name="Pati A."/>
            <person name="Ivanova N."/>
            <person name="Mavrommatis K."/>
            <person name="Mikhailova N."/>
            <person name="Pitluck S."/>
            <person name="Bruce D."/>
            <person name="Goodwin L."/>
            <person name="Land M."/>
            <person name="Hauser L."/>
            <person name="Chang Y.-J."/>
            <person name="Jeffries C.D."/>
            <person name="Chen A."/>
            <person name="Palaniappan K."/>
            <person name="Chain P."/>
            <person name="Rohde M."/>
            <person name="Goeker M."/>
            <person name="Bristow J."/>
            <person name="Eisen J.A."/>
            <person name="Markowitz V."/>
            <person name="Hugenholtz P."/>
            <person name="Kyrpides N.C."/>
            <person name="Klenk H.-P."/>
            <person name="Brettin T."/>
        </authorList>
    </citation>
    <scope>NUCLEOTIDE SEQUENCE [LARGE SCALE GENOMIC DNA]</scope>
    <source>
        <strain evidence="4">DSM 17836 / JCM 10339 / NBRC 14399</strain>
    </source>
</reference>
<feature type="transmembrane region" description="Helical" evidence="1">
    <location>
        <begin position="6"/>
        <end position="35"/>
    </location>
</feature>
<dbReference type="SMART" id="SM00460">
    <property type="entry name" value="TGc"/>
    <property type="match status" value="1"/>
</dbReference>
<evidence type="ECO:0000313" key="3">
    <source>
        <dbReference type="EMBL" id="ADB29871.1"/>
    </source>
</evidence>
<feature type="transmembrane region" description="Helical" evidence="1">
    <location>
        <begin position="154"/>
        <end position="171"/>
    </location>
</feature>
<dbReference type="InterPro" id="IPR052901">
    <property type="entry name" value="Bact_TGase-like"/>
</dbReference>
<name>D2PYM5_KRIFD</name>
<dbReference type="Pfam" id="PF01841">
    <property type="entry name" value="Transglut_core"/>
    <property type="match status" value="1"/>
</dbReference>
<evidence type="ECO:0000256" key="1">
    <source>
        <dbReference type="SAM" id="Phobius"/>
    </source>
</evidence>
<evidence type="ECO:0000259" key="2">
    <source>
        <dbReference type="SMART" id="SM00460"/>
    </source>
</evidence>
<keyword evidence="4" id="KW-1185">Reference proteome</keyword>
<dbReference type="KEGG" id="kfl:Kfla_0752"/>